<dbReference type="EMBL" id="CXWD01000001">
    <property type="protein sequence ID" value="CTQ64110.1"/>
    <property type="molecule type" value="Genomic_DNA"/>
</dbReference>
<protein>
    <submittedName>
        <fullName evidence="1">Uncharacterized protein</fullName>
    </submittedName>
</protein>
<proteinExistence type="predicted"/>
<keyword evidence="2" id="KW-1185">Reference proteome</keyword>
<organism evidence="1 2">
    <name type="scientific">Roseibium alexandrii</name>
    <dbReference type="NCBI Taxonomy" id="388408"/>
    <lineage>
        <taxon>Bacteria</taxon>
        <taxon>Pseudomonadati</taxon>
        <taxon>Pseudomonadota</taxon>
        <taxon>Alphaproteobacteria</taxon>
        <taxon>Hyphomicrobiales</taxon>
        <taxon>Stappiaceae</taxon>
        <taxon>Roseibium</taxon>
    </lineage>
</organism>
<reference evidence="2" key="1">
    <citation type="submission" date="2015-07" db="EMBL/GenBank/DDBJ databases">
        <authorList>
            <person name="Rodrigo-Torres Lidia"/>
            <person name="Arahal R.David."/>
        </authorList>
    </citation>
    <scope>NUCLEOTIDE SEQUENCE [LARGE SCALE GENOMIC DNA]</scope>
    <source>
        <strain evidence="2">CECT 5112</strain>
    </source>
</reference>
<dbReference type="AlphaFoldDB" id="A0A0M6ZPQ9"/>
<sequence length="48" mass="5392">MILRVLMSGPYVPGSKDAYLKNEKWPPISERPIQFPSSFGNDRDAALV</sequence>
<evidence type="ECO:0000313" key="1">
    <source>
        <dbReference type="EMBL" id="CTQ64110.1"/>
    </source>
</evidence>
<gene>
    <name evidence="1" type="ORF">LAX5112_00181</name>
</gene>
<dbReference type="STRING" id="388408.LAX5112_00181"/>
<evidence type="ECO:0000313" key="2">
    <source>
        <dbReference type="Proteomes" id="UP000053235"/>
    </source>
</evidence>
<dbReference type="Proteomes" id="UP000053235">
    <property type="component" value="Unassembled WGS sequence"/>
</dbReference>
<name>A0A0M6ZPQ9_9HYPH</name>
<accession>A0A0M6ZPQ9</accession>